<evidence type="ECO:0000313" key="2">
    <source>
        <dbReference type="Proteomes" id="UP001057402"/>
    </source>
</evidence>
<proteinExistence type="predicted"/>
<accession>A0ACB9QIX2</accession>
<name>A0ACB9QIX2_9MYRT</name>
<evidence type="ECO:0000313" key="1">
    <source>
        <dbReference type="EMBL" id="KAI4366752.1"/>
    </source>
</evidence>
<dbReference type="Proteomes" id="UP001057402">
    <property type="component" value="Chromosome 6"/>
</dbReference>
<sequence length="251" mass="27488">MYEGKEAAAFNVVRRLSQIFWSIAIVASCVAGFLQVSSDDDDAFGVWQQNLLLAVIRNISNSQAMTVISALVGWASPNLISMKCSHHDLPVLLVCTPISLSGIHRVYHFSLSWPNVHRPECQENDLKAGSSKSKAASISKENDSKPSSNYSKDDDGHSKNKQGLLIVFQKMSFEMSPLVAMLFCYLNLMQTNSYDPSSSLLLQSSGLILCTVAAVIRGKSLGSRISERLVTLSGGFLFLIFGFQSLLSLEE</sequence>
<reference evidence="2" key="1">
    <citation type="journal article" date="2023" name="Front. Plant Sci.">
        <title>Chromosomal-level genome assembly of Melastoma candidum provides insights into trichome evolution.</title>
        <authorList>
            <person name="Zhong Y."/>
            <person name="Wu W."/>
            <person name="Sun C."/>
            <person name="Zou P."/>
            <person name="Liu Y."/>
            <person name="Dai S."/>
            <person name="Zhou R."/>
        </authorList>
    </citation>
    <scope>NUCLEOTIDE SEQUENCE [LARGE SCALE GENOMIC DNA]</scope>
</reference>
<comment type="caution">
    <text evidence="1">The sequence shown here is derived from an EMBL/GenBank/DDBJ whole genome shotgun (WGS) entry which is preliminary data.</text>
</comment>
<gene>
    <name evidence="1" type="ORF">MLD38_022587</name>
</gene>
<protein>
    <submittedName>
        <fullName evidence="1">Uncharacterized protein</fullName>
    </submittedName>
</protein>
<dbReference type="EMBL" id="CM042885">
    <property type="protein sequence ID" value="KAI4366752.1"/>
    <property type="molecule type" value="Genomic_DNA"/>
</dbReference>
<keyword evidence="2" id="KW-1185">Reference proteome</keyword>
<organism evidence="1 2">
    <name type="scientific">Melastoma candidum</name>
    <dbReference type="NCBI Taxonomy" id="119954"/>
    <lineage>
        <taxon>Eukaryota</taxon>
        <taxon>Viridiplantae</taxon>
        <taxon>Streptophyta</taxon>
        <taxon>Embryophyta</taxon>
        <taxon>Tracheophyta</taxon>
        <taxon>Spermatophyta</taxon>
        <taxon>Magnoliopsida</taxon>
        <taxon>eudicotyledons</taxon>
        <taxon>Gunneridae</taxon>
        <taxon>Pentapetalae</taxon>
        <taxon>rosids</taxon>
        <taxon>malvids</taxon>
        <taxon>Myrtales</taxon>
        <taxon>Melastomataceae</taxon>
        <taxon>Melastomatoideae</taxon>
        <taxon>Melastomateae</taxon>
        <taxon>Melastoma</taxon>
    </lineage>
</organism>